<feature type="domain" description="Glycoside hydrolase family 5" evidence="9">
    <location>
        <begin position="115"/>
        <end position="432"/>
    </location>
</feature>
<dbReference type="SUPFAM" id="SSF51445">
    <property type="entry name" value="(Trans)glycosidases"/>
    <property type="match status" value="1"/>
</dbReference>
<evidence type="ECO:0000259" key="9">
    <source>
        <dbReference type="Pfam" id="PF00150"/>
    </source>
</evidence>
<dbReference type="EMBL" id="JBGBPQ010000016">
    <property type="protein sequence ID" value="KAL1508380.1"/>
    <property type="molecule type" value="Genomic_DNA"/>
</dbReference>
<evidence type="ECO:0000256" key="3">
    <source>
        <dbReference type="ARBA" id="ARBA00023001"/>
    </source>
</evidence>
<organism evidence="10 11">
    <name type="scientific">Prymnesium parvum</name>
    <name type="common">Toxic golden alga</name>
    <dbReference type="NCBI Taxonomy" id="97485"/>
    <lineage>
        <taxon>Eukaryota</taxon>
        <taxon>Haptista</taxon>
        <taxon>Haptophyta</taxon>
        <taxon>Prymnesiophyceae</taxon>
        <taxon>Prymnesiales</taxon>
        <taxon>Prymnesiaceae</taxon>
        <taxon>Prymnesium</taxon>
    </lineage>
</organism>
<gene>
    <name evidence="10" type="ORF">AB1Y20_004490</name>
</gene>
<keyword evidence="7" id="KW-0812">Transmembrane</keyword>
<keyword evidence="5" id="KW-0326">Glycosidase</keyword>
<keyword evidence="2" id="KW-0378">Hydrolase</keyword>
<feature type="transmembrane region" description="Helical" evidence="7">
    <location>
        <begin position="578"/>
        <end position="599"/>
    </location>
</feature>
<dbReference type="Gene3D" id="3.20.20.80">
    <property type="entry name" value="Glycosidases"/>
    <property type="match status" value="1"/>
</dbReference>
<dbReference type="PANTHER" id="PTHR35923:SF2">
    <property type="entry name" value="ENDOGLUCANASE"/>
    <property type="match status" value="1"/>
</dbReference>
<evidence type="ECO:0000256" key="1">
    <source>
        <dbReference type="ARBA" id="ARBA00005641"/>
    </source>
</evidence>
<evidence type="ECO:0000256" key="7">
    <source>
        <dbReference type="SAM" id="Phobius"/>
    </source>
</evidence>
<dbReference type="GO" id="GO:0004553">
    <property type="term" value="F:hydrolase activity, hydrolyzing O-glycosyl compounds"/>
    <property type="evidence" value="ECO:0007669"/>
    <property type="project" value="InterPro"/>
</dbReference>
<evidence type="ECO:0000256" key="4">
    <source>
        <dbReference type="ARBA" id="ARBA00023277"/>
    </source>
</evidence>
<keyword evidence="6" id="KW-0624">Polysaccharide degradation</keyword>
<accession>A0AB34IWZ2</accession>
<name>A0AB34IWZ2_PRYPA</name>
<feature type="signal peptide" evidence="8">
    <location>
        <begin position="1"/>
        <end position="22"/>
    </location>
</feature>
<dbReference type="Pfam" id="PF00150">
    <property type="entry name" value="Cellulase"/>
    <property type="match status" value="1"/>
</dbReference>
<comment type="similarity">
    <text evidence="1">Belongs to the glycosyl hydrolase 5 (cellulase A) family.</text>
</comment>
<comment type="caution">
    <text evidence="10">The sequence shown here is derived from an EMBL/GenBank/DDBJ whole genome shotgun (WGS) entry which is preliminary data.</text>
</comment>
<keyword evidence="7" id="KW-1133">Transmembrane helix</keyword>
<keyword evidence="8" id="KW-0732">Signal</keyword>
<keyword evidence="3" id="KW-0136">Cellulose degradation</keyword>
<evidence type="ECO:0000256" key="2">
    <source>
        <dbReference type="ARBA" id="ARBA00022801"/>
    </source>
</evidence>
<proteinExistence type="inferred from homology"/>
<dbReference type="AlphaFoldDB" id="A0AB34IWZ2"/>
<evidence type="ECO:0000256" key="5">
    <source>
        <dbReference type="ARBA" id="ARBA00023295"/>
    </source>
</evidence>
<evidence type="ECO:0000313" key="10">
    <source>
        <dbReference type="EMBL" id="KAL1508380.1"/>
    </source>
</evidence>
<keyword evidence="7" id="KW-0472">Membrane</keyword>
<dbReference type="PANTHER" id="PTHR35923">
    <property type="entry name" value="MAJOR EXTRACELLULAR ENDOGLUCANASE"/>
    <property type="match status" value="1"/>
</dbReference>
<evidence type="ECO:0000256" key="8">
    <source>
        <dbReference type="SAM" id="SignalP"/>
    </source>
</evidence>
<evidence type="ECO:0000256" key="6">
    <source>
        <dbReference type="ARBA" id="ARBA00023326"/>
    </source>
</evidence>
<feature type="chain" id="PRO_5044222742" description="Glycoside hydrolase family 5 domain-containing protein" evidence="8">
    <location>
        <begin position="23"/>
        <end position="651"/>
    </location>
</feature>
<sequence>MPCRWLQLLSWVCVLWWEDGLSCGCAGWCNEYTCNNDDGRCPNCIADCKRCPVCAVPPSPPPHPEPTPPSPPHPPTVPLTSFGAREADYWTQKDKIFTNAFGDGEPSRLIVKGASWSGMEAKPCYFHGLDVMPLESVLHFLEENGFNAVRLPIAVSAILEGSRPRCMEDGGFYYNQNRALREMDFPTLLRHVVLEMGKKGILVMLDLHSMGPGEWPDKGIIGPPERLLLEQAWSVLAEYLCPVAFWNVFAADLKNEPHGMHWGKGGAETRWDQVATTIGEVVHARCPRWLIVTEGVGHCMDDTNGRPSSTCSDPSAQGQDMSIATWWGENLQAVRDAPVEPRNAKSKVVYSPHAYGPGVYDQPYFQEEDFPENMPRIWHKQWGYIVDEGIAPVLIGEWGGRNGGSDHVWQLKMTDYLREHEIGSFYWCLNPESQDTGGLFLSMALGGSPDEVKLEMLRSLPATKVPGSNSNDRWKAFTSQLRAPKSIAEIQAAMLAPPPPSPMPLLAPLPSPSQPVVKPSEAIDMHPAAAERTRPSHPPSKTSIFLSPSLIVAPLSQSPLDEVTDRMDVVSGSQLSPMLMVLLAAICFLVSCMGANMIARTLARPTAMRGSSTNVRGKKVRHHRVRCSEPPPLIATNSSDMFDDERADIEL</sequence>
<reference evidence="10 11" key="1">
    <citation type="journal article" date="2024" name="Science">
        <title>Giant polyketide synthase enzymes in the biosynthesis of giant marine polyether toxins.</title>
        <authorList>
            <person name="Fallon T.R."/>
            <person name="Shende V.V."/>
            <person name="Wierzbicki I.H."/>
            <person name="Pendleton A.L."/>
            <person name="Watervoot N.F."/>
            <person name="Auber R.P."/>
            <person name="Gonzalez D.J."/>
            <person name="Wisecaver J.H."/>
            <person name="Moore B.S."/>
        </authorList>
    </citation>
    <scope>NUCLEOTIDE SEQUENCE [LARGE SCALE GENOMIC DNA]</scope>
    <source>
        <strain evidence="10 11">12B1</strain>
    </source>
</reference>
<keyword evidence="11" id="KW-1185">Reference proteome</keyword>
<dbReference type="GO" id="GO:0030245">
    <property type="term" value="P:cellulose catabolic process"/>
    <property type="evidence" value="ECO:0007669"/>
    <property type="project" value="UniProtKB-KW"/>
</dbReference>
<protein>
    <recommendedName>
        <fullName evidence="9">Glycoside hydrolase family 5 domain-containing protein</fullName>
    </recommendedName>
</protein>
<dbReference type="InterPro" id="IPR001547">
    <property type="entry name" value="Glyco_hydro_5"/>
</dbReference>
<dbReference type="Proteomes" id="UP001515480">
    <property type="component" value="Unassembled WGS sequence"/>
</dbReference>
<dbReference type="InterPro" id="IPR017853">
    <property type="entry name" value="GH"/>
</dbReference>
<keyword evidence="4" id="KW-0119">Carbohydrate metabolism</keyword>
<evidence type="ECO:0000313" key="11">
    <source>
        <dbReference type="Proteomes" id="UP001515480"/>
    </source>
</evidence>